<dbReference type="Pfam" id="PF03779">
    <property type="entry name" value="SPW"/>
    <property type="match status" value="1"/>
</dbReference>
<dbReference type="EMBL" id="UOGD01000143">
    <property type="protein sequence ID" value="VAX19552.1"/>
    <property type="molecule type" value="Genomic_DNA"/>
</dbReference>
<sequence length="111" mass="11817">MWQAWTNGIIGIWLFIAAFMNFAATGNIWDDVLVGIVAAVAGFAMVKEKPWQGWLTGIVGLWLIIAAFIPGLVVGLGNEWNAIISGILLMIGGFGALSGTSVETHTPAHNH</sequence>
<feature type="domain" description="SPW repeat-containing integral membrane" evidence="2">
    <location>
        <begin position="2"/>
        <end position="91"/>
    </location>
</feature>
<evidence type="ECO:0000259" key="2">
    <source>
        <dbReference type="Pfam" id="PF03779"/>
    </source>
</evidence>
<keyword evidence="1" id="KW-0472">Membrane</keyword>
<accession>A0A3B1BUX5</accession>
<feature type="transmembrane region" description="Helical" evidence="1">
    <location>
        <begin position="5"/>
        <end position="22"/>
    </location>
</feature>
<keyword evidence="1" id="KW-0812">Transmembrane</keyword>
<dbReference type="AlphaFoldDB" id="A0A3B1BUX5"/>
<feature type="transmembrane region" description="Helical" evidence="1">
    <location>
        <begin position="53"/>
        <end position="76"/>
    </location>
</feature>
<keyword evidence="1" id="KW-1133">Transmembrane helix</keyword>
<gene>
    <name evidence="3" type="ORF">MNBD_IGNAVI01-818</name>
</gene>
<evidence type="ECO:0000256" key="1">
    <source>
        <dbReference type="SAM" id="Phobius"/>
    </source>
</evidence>
<feature type="transmembrane region" description="Helical" evidence="1">
    <location>
        <begin position="82"/>
        <end position="102"/>
    </location>
</feature>
<name>A0A3B1BUX5_9ZZZZ</name>
<organism evidence="3">
    <name type="scientific">hydrothermal vent metagenome</name>
    <dbReference type="NCBI Taxonomy" id="652676"/>
    <lineage>
        <taxon>unclassified sequences</taxon>
        <taxon>metagenomes</taxon>
        <taxon>ecological metagenomes</taxon>
    </lineage>
</organism>
<proteinExistence type="predicted"/>
<evidence type="ECO:0000313" key="3">
    <source>
        <dbReference type="EMBL" id="VAX19552.1"/>
    </source>
</evidence>
<protein>
    <recommendedName>
        <fullName evidence="2">SPW repeat-containing integral membrane domain-containing protein</fullName>
    </recommendedName>
</protein>
<dbReference type="InterPro" id="IPR005530">
    <property type="entry name" value="SPW"/>
</dbReference>
<reference evidence="3" key="1">
    <citation type="submission" date="2018-06" db="EMBL/GenBank/DDBJ databases">
        <authorList>
            <person name="Zhirakovskaya E."/>
        </authorList>
    </citation>
    <scope>NUCLEOTIDE SEQUENCE</scope>
</reference>